<dbReference type="EMBL" id="MW046380">
    <property type="protein sequence ID" value="QTE03750.1"/>
    <property type="molecule type" value="Genomic_DNA"/>
</dbReference>
<sequence length="201" mass="23092">MVGGTTYWDGCHEKRGHEILGRMMSEDVMVSIQKMVKVKGSPKKFIDKKRWTAAYAPMAVFMAKDNKALMEVNEKLEQRLLDVEDEKNAIRMEVVLLEETNEMVHSGLITANIELAEARGAMEQMTQLARNAIRELRKREMHSRKKDEKIRKLKELVPGVTDRVAHGLPRLTPTSFFEARMEDIMDIGWLASDEVMSEEDV</sequence>
<reference evidence="2" key="2">
    <citation type="journal article" date="2022" name="Gigascience">
        <title>Parvovirus dark matter in the cloaca of wild birds.</title>
        <authorList>
            <person name="Dai Z."/>
            <person name="Wang H."/>
            <person name="Wu H."/>
            <person name="Zhang Q."/>
            <person name="Ji L."/>
            <person name="Wang X."/>
            <person name="Shen Q."/>
            <person name="Yang S."/>
            <person name="Ma X."/>
            <person name="Shan T."/>
            <person name="Zhang W."/>
        </authorList>
    </citation>
    <scope>NUCLEOTIDE SEQUENCE</scope>
    <source>
        <strain evidence="2">Fmg67par043</strain>
    </source>
</reference>
<keyword evidence="1" id="KW-0175">Coiled coil</keyword>
<accession>A0A8A4XDR3</accession>
<evidence type="ECO:0000313" key="2">
    <source>
        <dbReference type="EMBL" id="QTE03750.1"/>
    </source>
</evidence>
<proteinExistence type="predicted"/>
<feature type="coiled-coil region" evidence="1">
    <location>
        <begin position="66"/>
        <end position="135"/>
    </location>
</feature>
<protein>
    <submittedName>
        <fullName evidence="2">Uncharacterized protein</fullName>
    </submittedName>
</protein>
<name>A0A8A4XDR3_9VIRU</name>
<reference evidence="2" key="1">
    <citation type="submission" date="2020-09" db="EMBL/GenBank/DDBJ databases">
        <authorList>
            <person name="Dai Z."/>
            <person name="Yang S."/>
            <person name="Zhang W."/>
        </authorList>
    </citation>
    <scope>NUCLEOTIDE SEQUENCE</scope>
    <source>
        <strain evidence="2">Fmg67par043</strain>
    </source>
</reference>
<organism evidence="2">
    <name type="scientific">Psittacidae aveparvovirus</name>
    <dbReference type="NCBI Taxonomy" id="2794556"/>
    <lineage>
        <taxon>Viruses</taxon>
        <taxon>Monodnaviria</taxon>
        <taxon>Shotokuvirae</taxon>
        <taxon>Cossaviricota</taxon>
        <taxon>Quintoviricetes</taxon>
        <taxon>Piccovirales</taxon>
        <taxon>Parvoviridae</taxon>
        <taxon>Parvovirinae</taxon>
        <taxon>Aveparvovirus</taxon>
    </lineage>
</organism>
<evidence type="ECO:0000256" key="1">
    <source>
        <dbReference type="SAM" id="Coils"/>
    </source>
</evidence>